<keyword evidence="5" id="KW-0949">S-adenosyl-L-methionine</keyword>
<keyword evidence="9" id="KW-0472">Membrane</keyword>
<dbReference type="Gene3D" id="1.20.1260.30">
    <property type="match status" value="1"/>
</dbReference>
<dbReference type="SUPFAM" id="SSF53335">
    <property type="entry name" value="S-adenosyl-L-methionine-dependent methyltransferases"/>
    <property type="match status" value="1"/>
</dbReference>
<dbReference type="InterPro" id="IPR004546">
    <property type="entry name" value="Restrct_endonuc_T1M"/>
</dbReference>
<dbReference type="InterPro" id="IPR038333">
    <property type="entry name" value="T1MK-like_N_sf"/>
</dbReference>
<evidence type="ECO:0000259" key="10">
    <source>
        <dbReference type="Pfam" id="PF02384"/>
    </source>
</evidence>
<dbReference type="GO" id="GO:0032259">
    <property type="term" value="P:methylation"/>
    <property type="evidence" value="ECO:0007669"/>
    <property type="project" value="UniProtKB-KW"/>
</dbReference>
<comment type="similarity">
    <text evidence="1">Belongs to the N(4)/N(6)-methyltransferase family.</text>
</comment>
<evidence type="ECO:0000256" key="2">
    <source>
        <dbReference type="ARBA" id="ARBA00011900"/>
    </source>
</evidence>
<dbReference type="PANTHER" id="PTHR42933">
    <property type="entry name" value="SLR6095 PROTEIN"/>
    <property type="match status" value="1"/>
</dbReference>
<evidence type="ECO:0000256" key="5">
    <source>
        <dbReference type="ARBA" id="ARBA00022691"/>
    </source>
</evidence>
<proteinExistence type="inferred from homology"/>
<keyword evidence="9" id="KW-0812">Transmembrane</keyword>
<dbReference type="InterPro" id="IPR051537">
    <property type="entry name" value="DNA_Adenine_Mtase"/>
</dbReference>
<dbReference type="Gene3D" id="3.40.50.150">
    <property type="entry name" value="Vaccinia Virus protein VP39"/>
    <property type="match status" value="1"/>
</dbReference>
<feature type="domain" description="N6 adenine-specific DNA methyltransferase N-terminal" evidence="11">
    <location>
        <begin position="14"/>
        <end position="164"/>
    </location>
</feature>
<gene>
    <name evidence="12" type="ORF">SAMN04488695_12112</name>
</gene>
<dbReference type="PANTHER" id="PTHR42933:SF1">
    <property type="entry name" value="SITE-SPECIFIC DNA-METHYLTRANSFERASE (ADENINE-SPECIFIC)"/>
    <property type="match status" value="1"/>
</dbReference>
<accession>A0A1I5ETW7</accession>
<dbReference type="GO" id="GO:0003677">
    <property type="term" value="F:DNA binding"/>
    <property type="evidence" value="ECO:0007669"/>
    <property type="project" value="InterPro"/>
</dbReference>
<protein>
    <recommendedName>
        <fullName evidence="2">site-specific DNA-methyltransferase (adenine-specific)</fullName>
        <ecNumber evidence="2">2.1.1.72</ecNumber>
    </recommendedName>
</protein>
<reference evidence="12 13" key="1">
    <citation type="submission" date="2016-10" db="EMBL/GenBank/DDBJ databases">
        <authorList>
            <person name="de Groot N.N."/>
        </authorList>
    </citation>
    <scope>NUCLEOTIDE SEQUENCE [LARGE SCALE GENOMIC DNA]</scope>
    <source>
        <strain evidence="12 13">ML2</strain>
    </source>
</reference>
<dbReference type="GO" id="GO:0009307">
    <property type="term" value="P:DNA restriction-modification system"/>
    <property type="evidence" value="ECO:0007669"/>
    <property type="project" value="UniProtKB-KW"/>
</dbReference>
<feature type="domain" description="DNA methylase adenine-specific" evidence="10">
    <location>
        <begin position="178"/>
        <end position="480"/>
    </location>
</feature>
<evidence type="ECO:0000256" key="4">
    <source>
        <dbReference type="ARBA" id="ARBA00022679"/>
    </source>
</evidence>
<dbReference type="Pfam" id="PF12161">
    <property type="entry name" value="HsdM_N"/>
    <property type="match status" value="1"/>
</dbReference>
<dbReference type="NCBIfam" id="TIGR00497">
    <property type="entry name" value="hsdM"/>
    <property type="match status" value="1"/>
</dbReference>
<dbReference type="AlphaFoldDB" id="A0A1I5ETW7"/>
<evidence type="ECO:0000256" key="3">
    <source>
        <dbReference type="ARBA" id="ARBA00022603"/>
    </source>
</evidence>
<keyword evidence="4" id="KW-0808">Transferase</keyword>
<feature type="coiled-coil region" evidence="8">
    <location>
        <begin position="477"/>
        <end position="511"/>
    </location>
</feature>
<dbReference type="PRINTS" id="PR00507">
    <property type="entry name" value="N12N6MTFRASE"/>
</dbReference>
<evidence type="ECO:0000256" key="8">
    <source>
        <dbReference type="SAM" id="Coils"/>
    </source>
</evidence>
<organism evidence="12 13">
    <name type="scientific">Proteiniclasticum ruminis</name>
    <dbReference type="NCBI Taxonomy" id="398199"/>
    <lineage>
        <taxon>Bacteria</taxon>
        <taxon>Bacillati</taxon>
        <taxon>Bacillota</taxon>
        <taxon>Clostridia</taxon>
        <taxon>Eubacteriales</taxon>
        <taxon>Clostridiaceae</taxon>
        <taxon>Proteiniclasticum</taxon>
    </lineage>
</organism>
<dbReference type="RefSeq" id="WP_074913213.1">
    <property type="nucleotide sequence ID" value="NZ_FOVK01000021.1"/>
</dbReference>
<evidence type="ECO:0000259" key="11">
    <source>
        <dbReference type="Pfam" id="PF12161"/>
    </source>
</evidence>
<evidence type="ECO:0000256" key="7">
    <source>
        <dbReference type="ARBA" id="ARBA00047942"/>
    </source>
</evidence>
<feature type="transmembrane region" description="Helical" evidence="9">
    <location>
        <begin position="382"/>
        <end position="402"/>
    </location>
</feature>
<dbReference type="Pfam" id="PF02384">
    <property type="entry name" value="N6_Mtase"/>
    <property type="match status" value="1"/>
</dbReference>
<name>A0A1I5ETW7_9CLOT</name>
<dbReference type="InterPro" id="IPR022749">
    <property type="entry name" value="D12N6_MeTrfase_N"/>
</dbReference>
<dbReference type="GO" id="GO:0008170">
    <property type="term" value="F:N-methyltransferase activity"/>
    <property type="evidence" value="ECO:0007669"/>
    <property type="project" value="InterPro"/>
</dbReference>
<dbReference type="InterPro" id="IPR003356">
    <property type="entry name" value="DNA_methylase_A-5"/>
</dbReference>
<evidence type="ECO:0000256" key="6">
    <source>
        <dbReference type="ARBA" id="ARBA00022747"/>
    </source>
</evidence>
<keyword evidence="8" id="KW-0175">Coiled coil</keyword>
<keyword evidence="13" id="KW-1185">Reference proteome</keyword>
<evidence type="ECO:0000256" key="9">
    <source>
        <dbReference type="SAM" id="Phobius"/>
    </source>
</evidence>
<dbReference type="GO" id="GO:0009007">
    <property type="term" value="F:site-specific DNA-methyltransferase (adenine-specific) activity"/>
    <property type="evidence" value="ECO:0007669"/>
    <property type="project" value="UniProtKB-EC"/>
</dbReference>
<dbReference type="Proteomes" id="UP000181899">
    <property type="component" value="Unassembled WGS sequence"/>
</dbReference>
<dbReference type="EC" id="2.1.1.72" evidence="2"/>
<evidence type="ECO:0000256" key="1">
    <source>
        <dbReference type="ARBA" id="ARBA00006594"/>
    </source>
</evidence>
<evidence type="ECO:0000313" key="13">
    <source>
        <dbReference type="Proteomes" id="UP000181899"/>
    </source>
</evidence>
<keyword evidence="6" id="KW-0680">Restriction system</keyword>
<keyword evidence="3" id="KW-0489">Methyltransferase</keyword>
<comment type="catalytic activity">
    <reaction evidence="7">
        <text>a 2'-deoxyadenosine in DNA + S-adenosyl-L-methionine = an N(6)-methyl-2'-deoxyadenosine in DNA + S-adenosyl-L-homocysteine + H(+)</text>
        <dbReference type="Rhea" id="RHEA:15197"/>
        <dbReference type="Rhea" id="RHEA-COMP:12418"/>
        <dbReference type="Rhea" id="RHEA-COMP:12419"/>
        <dbReference type="ChEBI" id="CHEBI:15378"/>
        <dbReference type="ChEBI" id="CHEBI:57856"/>
        <dbReference type="ChEBI" id="CHEBI:59789"/>
        <dbReference type="ChEBI" id="CHEBI:90615"/>
        <dbReference type="ChEBI" id="CHEBI:90616"/>
        <dbReference type="EC" id="2.1.1.72"/>
    </reaction>
</comment>
<evidence type="ECO:0000313" key="12">
    <source>
        <dbReference type="EMBL" id="SFO14972.1"/>
    </source>
</evidence>
<dbReference type="EMBL" id="FOVK01000021">
    <property type="protein sequence ID" value="SFO14972.1"/>
    <property type="molecule type" value="Genomic_DNA"/>
</dbReference>
<keyword evidence="9" id="KW-1133">Transmembrane helix</keyword>
<dbReference type="InterPro" id="IPR029063">
    <property type="entry name" value="SAM-dependent_MTases_sf"/>
</dbReference>
<dbReference type="OrthoDB" id="9814572at2"/>
<sequence length="514" mass="58435">MTLTQKQQKQQRELHSKLWTMVNDLRGNMEAYEFKNYILGVIFYRYLSERMEKYVGNLLKDDGITFEEAWKNDEYKEALIDESLKDLGFVIEPENLFSHLMKQVELGTFTVEVFHKAINDVVESTLGQPSQDAFDGLFEDMDLTSVKLGREVRERGKLMGKILSTVDSISFGHEDITIDVLGDSYMYLIGMFAQSAGKKGGEFYTPISITELVAKIATHGREDILSVSDPTCGSGGLLLETKKYSNVRFFDGAELTSTTYNLCRMNMIIHNIPYTNFNIANTDTIERPAHMEKTYSVQVANPPYSASYSGDPKFLEDDRFSQYGKLAPKSKADFAFVQHMVHQMDEDGIAVVLLPHGVLFRGAAEGTIREYMIRELNVIDTIIGLPAGCFMGTPIAVACLILKKNRKDIKDIFFVDASKEFVPGKPVNALSEEHIEKILETYVAREDVDKYAKKASMEEIVENGYNLNIPRYVDTFEEEEEIDIQAVKEKYIELETEAKEIEKKIEEYFAELGI</sequence>